<dbReference type="InterPro" id="IPR004839">
    <property type="entry name" value="Aminotransferase_I/II_large"/>
</dbReference>
<dbReference type="Pfam" id="PF01890">
    <property type="entry name" value="CbiG_C"/>
    <property type="match status" value="1"/>
</dbReference>
<dbReference type="InterPro" id="IPR036518">
    <property type="entry name" value="CobE/GbiG_C_sf"/>
</dbReference>
<dbReference type="AlphaFoldDB" id="A0A562IWZ8"/>
<evidence type="ECO:0000256" key="3">
    <source>
        <dbReference type="RuleBase" id="RU000481"/>
    </source>
</evidence>
<dbReference type="Gene3D" id="3.90.1150.10">
    <property type="entry name" value="Aspartate Aminotransferase, domain 1"/>
    <property type="match status" value="1"/>
</dbReference>
<dbReference type="GO" id="GO:0008483">
    <property type="term" value="F:transaminase activity"/>
    <property type="evidence" value="ECO:0007669"/>
    <property type="project" value="UniProtKB-KW"/>
</dbReference>
<sequence length="468" mass="47290">MITVGVGASTGVSAEEVLAAVDAVLPPDAGPVELATLDARAAEPGLREAAALRGWPLTGHPAPVLAAVPVPASSARVAAAVGTGSVAEAAALLGGGRLVVGKTVRGRVTVAVAEDVDLRHHGDAEVGPGLVDLAVNVRADAPPAWLRAVLHEALDASAGYPDPRPARVAVAAAHGRDPAQVLLTAGAAETFTLLARALTPRRAVVVHPSFTEPEAALRAAGHPVERLLLTAPAYRLDPAAVPDDADLVVLGNPTNPTSVLHPADTVAALARPGRVLVVDEAFADSVPGEPASLAHRADLPGVLVVRSLTKTWGLAGLRVGYALGPADLVAALAAQQPHWPVSTPALAALVACSTDRARAEADAVARQLAVHRRALIDALPAGVTVVGDPASAFVLLHVPGGARVRGRLRAEGWAVRRGDTFPGLTGDHLRVAVRDPGTSGAFATALAAILGGVSADLPALHALAEESR</sequence>
<dbReference type="Proteomes" id="UP000321490">
    <property type="component" value="Unassembled WGS sequence"/>
</dbReference>
<dbReference type="InterPro" id="IPR002750">
    <property type="entry name" value="CobE/GbiG_C"/>
</dbReference>
<keyword evidence="7" id="KW-1185">Reference proteome</keyword>
<gene>
    <name evidence="6" type="ORF">JD78_04070</name>
</gene>
<organism evidence="6 7">
    <name type="scientific">Modestobacter roseus</name>
    <dbReference type="NCBI Taxonomy" id="1181884"/>
    <lineage>
        <taxon>Bacteria</taxon>
        <taxon>Bacillati</taxon>
        <taxon>Actinomycetota</taxon>
        <taxon>Actinomycetes</taxon>
        <taxon>Geodermatophilales</taxon>
        <taxon>Geodermatophilaceae</taxon>
        <taxon>Modestobacter</taxon>
    </lineage>
</organism>
<dbReference type="CDD" id="cd00609">
    <property type="entry name" value="AAT_like"/>
    <property type="match status" value="1"/>
</dbReference>
<reference evidence="6 7" key="1">
    <citation type="submission" date="2019-07" db="EMBL/GenBank/DDBJ databases">
        <title>R&amp;d 2014.</title>
        <authorList>
            <person name="Klenk H.-P."/>
        </authorList>
    </citation>
    <scope>NUCLEOTIDE SEQUENCE [LARGE SCALE GENOMIC DNA]</scope>
    <source>
        <strain evidence="6 7">DSM 45764</strain>
    </source>
</reference>
<protein>
    <recommendedName>
        <fullName evidence="3">Aminotransferase</fullName>
        <ecNumber evidence="3">2.6.1.-</ecNumber>
    </recommendedName>
</protein>
<comment type="cofactor">
    <cofactor evidence="1 3">
        <name>pyridoxal 5'-phosphate</name>
        <dbReference type="ChEBI" id="CHEBI:597326"/>
    </cofactor>
</comment>
<proteinExistence type="inferred from homology"/>
<keyword evidence="3 6" id="KW-0808">Transferase</keyword>
<dbReference type="RefSeq" id="WP_228395161.1">
    <property type="nucleotide sequence ID" value="NZ_JABGDC010000081.1"/>
</dbReference>
<feature type="domain" description="Aminotransferase class I/classII large" evidence="4">
    <location>
        <begin position="130"/>
        <end position="434"/>
    </location>
</feature>
<dbReference type="PANTHER" id="PTHR42885:SF1">
    <property type="entry name" value="THREONINE-PHOSPHATE DECARBOXYLASE"/>
    <property type="match status" value="1"/>
</dbReference>
<accession>A0A562IWZ8</accession>
<evidence type="ECO:0000256" key="2">
    <source>
        <dbReference type="ARBA" id="ARBA00022898"/>
    </source>
</evidence>
<dbReference type="SUPFAM" id="SSF159664">
    <property type="entry name" value="CobE/GbiG C-terminal domain-like"/>
    <property type="match status" value="1"/>
</dbReference>
<dbReference type="PANTHER" id="PTHR42885">
    <property type="entry name" value="HISTIDINOL-PHOSPHATE AMINOTRANSFERASE-RELATED"/>
    <property type="match status" value="1"/>
</dbReference>
<dbReference type="SUPFAM" id="SSF53383">
    <property type="entry name" value="PLP-dependent transferases"/>
    <property type="match status" value="1"/>
</dbReference>
<dbReference type="NCBIfam" id="NF005915">
    <property type="entry name" value="PRK07908.1"/>
    <property type="match status" value="1"/>
</dbReference>
<dbReference type="EC" id="2.6.1.-" evidence="3"/>
<dbReference type="EMBL" id="VLKF01000001">
    <property type="protein sequence ID" value="TWH75508.1"/>
    <property type="molecule type" value="Genomic_DNA"/>
</dbReference>
<dbReference type="InterPro" id="IPR015424">
    <property type="entry name" value="PyrdxlP-dep_Trfase"/>
</dbReference>
<evidence type="ECO:0000256" key="1">
    <source>
        <dbReference type="ARBA" id="ARBA00001933"/>
    </source>
</evidence>
<feature type="domain" description="CobE/GbiG C-terminal" evidence="5">
    <location>
        <begin position="2"/>
        <end position="113"/>
    </location>
</feature>
<dbReference type="PROSITE" id="PS00105">
    <property type="entry name" value="AA_TRANSFER_CLASS_1"/>
    <property type="match status" value="1"/>
</dbReference>
<evidence type="ECO:0000259" key="5">
    <source>
        <dbReference type="Pfam" id="PF01890"/>
    </source>
</evidence>
<name>A0A562IWZ8_9ACTN</name>
<dbReference type="GO" id="GO:0030170">
    <property type="term" value="F:pyridoxal phosphate binding"/>
    <property type="evidence" value="ECO:0007669"/>
    <property type="project" value="InterPro"/>
</dbReference>
<evidence type="ECO:0000313" key="7">
    <source>
        <dbReference type="Proteomes" id="UP000321490"/>
    </source>
</evidence>
<dbReference type="InterPro" id="IPR004838">
    <property type="entry name" value="NHTrfase_class1_PyrdxlP-BS"/>
</dbReference>
<dbReference type="InterPro" id="IPR015421">
    <property type="entry name" value="PyrdxlP-dep_Trfase_major"/>
</dbReference>
<keyword evidence="2" id="KW-0663">Pyridoxal phosphate</keyword>
<dbReference type="GO" id="GO:0009236">
    <property type="term" value="P:cobalamin biosynthetic process"/>
    <property type="evidence" value="ECO:0007669"/>
    <property type="project" value="InterPro"/>
</dbReference>
<comment type="similarity">
    <text evidence="3">Belongs to the class-I pyridoxal-phosphate-dependent aminotransferase family.</text>
</comment>
<dbReference type="Gene3D" id="3.30.420.180">
    <property type="entry name" value="CobE/GbiG C-terminal domain"/>
    <property type="match status" value="1"/>
</dbReference>
<comment type="caution">
    <text evidence="6">The sequence shown here is derived from an EMBL/GenBank/DDBJ whole genome shotgun (WGS) entry which is preliminary data.</text>
</comment>
<dbReference type="Gene3D" id="3.40.640.10">
    <property type="entry name" value="Type I PLP-dependent aspartate aminotransferase-like (Major domain)"/>
    <property type="match status" value="1"/>
</dbReference>
<evidence type="ECO:0000313" key="6">
    <source>
        <dbReference type="EMBL" id="TWH75508.1"/>
    </source>
</evidence>
<keyword evidence="3 6" id="KW-0032">Aminotransferase</keyword>
<dbReference type="InterPro" id="IPR015422">
    <property type="entry name" value="PyrdxlP-dep_Trfase_small"/>
</dbReference>
<dbReference type="Pfam" id="PF00155">
    <property type="entry name" value="Aminotran_1_2"/>
    <property type="match status" value="1"/>
</dbReference>
<evidence type="ECO:0000259" key="4">
    <source>
        <dbReference type="Pfam" id="PF00155"/>
    </source>
</evidence>